<organism evidence="8 9">
    <name type="scientific">Candidatus Terrybacteria bacterium RIFCSPHIGHO2_01_FULL_43_35</name>
    <dbReference type="NCBI Taxonomy" id="1802361"/>
    <lineage>
        <taxon>Bacteria</taxon>
        <taxon>Candidatus Terryibacteriota</taxon>
    </lineage>
</organism>
<accession>A0A1G2PGG7</accession>
<keyword evidence="6" id="KW-1133">Transmembrane helix</keyword>
<feature type="domain" description="Thioredoxin-like fold" evidence="7">
    <location>
        <begin position="74"/>
        <end position="222"/>
    </location>
</feature>
<proteinExistence type="inferred from homology"/>
<comment type="similarity">
    <text evidence="1">Belongs to the thioredoxin family. DsbA subfamily.</text>
</comment>
<evidence type="ECO:0000259" key="7">
    <source>
        <dbReference type="Pfam" id="PF13462"/>
    </source>
</evidence>
<keyword evidence="5" id="KW-0676">Redox-active center</keyword>
<dbReference type="Proteomes" id="UP000178869">
    <property type="component" value="Unassembled WGS sequence"/>
</dbReference>
<name>A0A1G2PGG7_9BACT</name>
<dbReference type="EMBL" id="MHSR01000013">
    <property type="protein sequence ID" value="OHA46711.1"/>
    <property type="molecule type" value="Genomic_DNA"/>
</dbReference>
<keyword evidence="2" id="KW-0732">Signal</keyword>
<protein>
    <recommendedName>
        <fullName evidence="7">Thioredoxin-like fold domain-containing protein</fullName>
    </recommendedName>
</protein>
<dbReference type="Gene3D" id="3.40.30.10">
    <property type="entry name" value="Glutaredoxin"/>
    <property type="match status" value="1"/>
</dbReference>
<keyword evidence="4" id="KW-1015">Disulfide bond</keyword>
<dbReference type="PANTHER" id="PTHR13887">
    <property type="entry name" value="GLUTATHIONE S-TRANSFERASE KAPPA"/>
    <property type="match status" value="1"/>
</dbReference>
<feature type="transmembrane region" description="Helical" evidence="6">
    <location>
        <begin position="33"/>
        <end position="56"/>
    </location>
</feature>
<dbReference type="InterPro" id="IPR036249">
    <property type="entry name" value="Thioredoxin-like_sf"/>
</dbReference>
<evidence type="ECO:0000313" key="8">
    <source>
        <dbReference type="EMBL" id="OHA46711.1"/>
    </source>
</evidence>
<gene>
    <name evidence="8" type="ORF">A2828_02315</name>
</gene>
<evidence type="ECO:0000256" key="4">
    <source>
        <dbReference type="ARBA" id="ARBA00023157"/>
    </source>
</evidence>
<evidence type="ECO:0000256" key="5">
    <source>
        <dbReference type="ARBA" id="ARBA00023284"/>
    </source>
</evidence>
<sequence length="248" mass="27760">MASSDANTKTSGGIDILSVPKKELHPKAILKNYWPLIIFGLFIVLFVSAIVALKLYKDAQPADISKLVLKPDANDPYLGKFIAPLVVVEAADIRCPGCKNFYDNIEPDLKRNYIDTGKIKFYFWDVLIDNASLQASEATYCANDQGKYWEYRSEFLVLPRDEGNWGKILNRSEFIAIAQDLNLDTAVFGACLDSEKYKDKVLEKSEQALATGMTFSPTLFLSSGKVLPGVGFYNTLANEIDRFFNLNK</sequence>
<evidence type="ECO:0000256" key="6">
    <source>
        <dbReference type="SAM" id="Phobius"/>
    </source>
</evidence>
<keyword evidence="6" id="KW-0472">Membrane</keyword>
<keyword evidence="3" id="KW-0560">Oxidoreductase</keyword>
<keyword evidence="6" id="KW-0812">Transmembrane</keyword>
<evidence type="ECO:0000256" key="3">
    <source>
        <dbReference type="ARBA" id="ARBA00023002"/>
    </source>
</evidence>
<dbReference type="SUPFAM" id="SSF52833">
    <property type="entry name" value="Thioredoxin-like"/>
    <property type="match status" value="1"/>
</dbReference>
<dbReference type="PANTHER" id="PTHR13887:SF14">
    <property type="entry name" value="DISULFIDE BOND FORMATION PROTEIN D"/>
    <property type="match status" value="1"/>
</dbReference>
<dbReference type="Pfam" id="PF13462">
    <property type="entry name" value="Thioredoxin_4"/>
    <property type="match status" value="1"/>
</dbReference>
<evidence type="ECO:0000256" key="1">
    <source>
        <dbReference type="ARBA" id="ARBA00005791"/>
    </source>
</evidence>
<comment type="caution">
    <text evidence="8">The sequence shown here is derived from an EMBL/GenBank/DDBJ whole genome shotgun (WGS) entry which is preliminary data.</text>
</comment>
<evidence type="ECO:0000256" key="2">
    <source>
        <dbReference type="ARBA" id="ARBA00022729"/>
    </source>
</evidence>
<dbReference type="InterPro" id="IPR012336">
    <property type="entry name" value="Thioredoxin-like_fold"/>
</dbReference>
<dbReference type="AlphaFoldDB" id="A0A1G2PGG7"/>
<evidence type="ECO:0000313" key="9">
    <source>
        <dbReference type="Proteomes" id="UP000178869"/>
    </source>
</evidence>
<reference evidence="8 9" key="1">
    <citation type="journal article" date="2016" name="Nat. Commun.">
        <title>Thousands of microbial genomes shed light on interconnected biogeochemical processes in an aquifer system.</title>
        <authorList>
            <person name="Anantharaman K."/>
            <person name="Brown C.T."/>
            <person name="Hug L.A."/>
            <person name="Sharon I."/>
            <person name="Castelle C.J."/>
            <person name="Probst A.J."/>
            <person name="Thomas B.C."/>
            <person name="Singh A."/>
            <person name="Wilkins M.J."/>
            <person name="Karaoz U."/>
            <person name="Brodie E.L."/>
            <person name="Williams K.H."/>
            <person name="Hubbard S.S."/>
            <person name="Banfield J.F."/>
        </authorList>
    </citation>
    <scope>NUCLEOTIDE SEQUENCE [LARGE SCALE GENOMIC DNA]</scope>
</reference>
<dbReference type="GO" id="GO:0016491">
    <property type="term" value="F:oxidoreductase activity"/>
    <property type="evidence" value="ECO:0007669"/>
    <property type="project" value="UniProtKB-KW"/>
</dbReference>